<organism evidence="8">
    <name type="scientific">Leptospirillum ferriphilum</name>
    <dbReference type="NCBI Taxonomy" id="178606"/>
    <lineage>
        <taxon>Bacteria</taxon>
        <taxon>Pseudomonadati</taxon>
        <taxon>Nitrospirota</taxon>
        <taxon>Nitrospiria</taxon>
        <taxon>Nitrospirales</taxon>
        <taxon>Nitrospiraceae</taxon>
        <taxon>Leptospirillum</taxon>
    </lineage>
</organism>
<evidence type="ECO:0000313" key="8">
    <source>
        <dbReference type="EMBL" id="HFT94098.1"/>
    </source>
</evidence>
<dbReference type="InterPro" id="IPR003265">
    <property type="entry name" value="HhH-GPD_domain"/>
</dbReference>
<dbReference type="EMBL" id="DTMM01000198">
    <property type="protein sequence ID" value="HFT94098.1"/>
    <property type="molecule type" value="Genomic_DNA"/>
</dbReference>
<dbReference type="AlphaFoldDB" id="A0A7C3LYT8"/>
<evidence type="ECO:0000256" key="6">
    <source>
        <dbReference type="ARBA" id="ARBA00023295"/>
    </source>
</evidence>
<dbReference type="PANTHER" id="PTHR43286">
    <property type="entry name" value="ENDONUCLEASE III-LIKE PROTEIN 1"/>
    <property type="match status" value="1"/>
</dbReference>
<dbReference type="InterPro" id="IPR023170">
    <property type="entry name" value="HhH_base_excis_C"/>
</dbReference>
<dbReference type="GO" id="GO:0003677">
    <property type="term" value="F:DNA binding"/>
    <property type="evidence" value="ECO:0007669"/>
    <property type="project" value="InterPro"/>
</dbReference>
<keyword evidence="8" id="KW-0255">Endonuclease</keyword>
<keyword evidence="8" id="KW-0540">Nuclease</keyword>
<dbReference type="GO" id="GO:0006285">
    <property type="term" value="P:base-excision repair, AP site formation"/>
    <property type="evidence" value="ECO:0007669"/>
    <property type="project" value="TreeGrafter"/>
</dbReference>
<sequence length="219" mass="24793">MNANKTVRFLQRIDRFLREQQIPEPAAERLSGKGDPFRVLVMTILSLRTKDEVTLPAAMRLFQDAPDLPTMAGLEVRNIESLIFPVGFYRTKAKTIKTITEIVLAQHGGKIPDSMDGLLALPGVGLKTANLVLTVGFEKEGFCVDIHVHRIMNRWGVLKTRNPDETFRLADPVLPRKWKRRANALLVSFGQYVCRPVSPFCSRCPLLSDCDRIEVDKHR</sequence>
<accession>A0A7C3LYT8</accession>
<keyword evidence="4" id="KW-0234">DNA repair</keyword>
<protein>
    <submittedName>
        <fullName evidence="8">Endonuclease III</fullName>
    </submittedName>
</protein>
<keyword evidence="5" id="KW-0456">Lyase</keyword>
<dbReference type="PIRSF" id="PIRSF001435">
    <property type="entry name" value="Nth"/>
    <property type="match status" value="1"/>
</dbReference>
<feature type="domain" description="HhH-GPD" evidence="7">
    <location>
        <begin position="45"/>
        <end position="192"/>
    </location>
</feature>
<evidence type="ECO:0000256" key="5">
    <source>
        <dbReference type="ARBA" id="ARBA00023239"/>
    </source>
</evidence>
<dbReference type="PANTHER" id="PTHR43286:SF1">
    <property type="entry name" value="ENDONUCLEASE III-LIKE PROTEIN 1"/>
    <property type="match status" value="1"/>
</dbReference>
<dbReference type="GO" id="GO:0006289">
    <property type="term" value="P:nucleotide-excision repair"/>
    <property type="evidence" value="ECO:0007669"/>
    <property type="project" value="TreeGrafter"/>
</dbReference>
<comment type="caution">
    <text evidence="8">The sequence shown here is derived from an EMBL/GenBank/DDBJ whole genome shotgun (WGS) entry which is preliminary data.</text>
</comment>
<dbReference type="CDD" id="cd00056">
    <property type="entry name" value="ENDO3c"/>
    <property type="match status" value="1"/>
</dbReference>
<dbReference type="FunFam" id="1.10.340.30:FF:000001">
    <property type="entry name" value="Endonuclease III"/>
    <property type="match status" value="1"/>
</dbReference>
<keyword evidence="6" id="KW-0326">Glycosidase</keyword>
<dbReference type="SMART" id="SM00478">
    <property type="entry name" value="ENDO3c"/>
    <property type="match status" value="1"/>
</dbReference>
<evidence type="ECO:0000256" key="3">
    <source>
        <dbReference type="ARBA" id="ARBA00022801"/>
    </source>
</evidence>
<keyword evidence="2" id="KW-0227">DNA damage</keyword>
<gene>
    <name evidence="8" type="ORF">ENX03_09250</name>
</gene>
<evidence type="ECO:0000256" key="1">
    <source>
        <dbReference type="ARBA" id="ARBA00008343"/>
    </source>
</evidence>
<dbReference type="SUPFAM" id="SSF48150">
    <property type="entry name" value="DNA-glycosylase"/>
    <property type="match status" value="1"/>
</dbReference>
<evidence type="ECO:0000259" key="7">
    <source>
        <dbReference type="SMART" id="SM00478"/>
    </source>
</evidence>
<dbReference type="Pfam" id="PF00730">
    <property type="entry name" value="HhH-GPD"/>
    <property type="match status" value="1"/>
</dbReference>
<dbReference type="GO" id="GO:0016829">
    <property type="term" value="F:lyase activity"/>
    <property type="evidence" value="ECO:0007669"/>
    <property type="project" value="UniProtKB-KW"/>
</dbReference>
<dbReference type="GO" id="GO:0003906">
    <property type="term" value="F:DNA-(apurinic or apyrimidinic site) endonuclease activity"/>
    <property type="evidence" value="ECO:0007669"/>
    <property type="project" value="TreeGrafter"/>
</dbReference>
<reference evidence="8" key="1">
    <citation type="journal article" date="2020" name="mSystems">
        <title>Genome- and Community-Level Interaction Insights into Carbon Utilization and Element Cycling Functions of Hydrothermarchaeota in Hydrothermal Sediment.</title>
        <authorList>
            <person name="Zhou Z."/>
            <person name="Liu Y."/>
            <person name="Xu W."/>
            <person name="Pan J."/>
            <person name="Luo Z.H."/>
            <person name="Li M."/>
        </authorList>
    </citation>
    <scope>NUCLEOTIDE SEQUENCE [LARGE SCALE GENOMIC DNA]</scope>
    <source>
        <strain evidence="8">SpSt-902</strain>
    </source>
</reference>
<evidence type="ECO:0000256" key="4">
    <source>
        <dbReference type="ARBA" id="ARBA00023204"/>
    </source>
</evidence>
<dbReference type="Pfam" id="PF00633">
    <property type="entry name" value="HHH"/>
    <property type="match status" value="1"/>
</dbReference>
<dbReference type="InterPro" id="IPR011257">
    <property type="entry name" value="DNA_glycosylase"/>
</dbReference>
<name>A0A7C3LYT8_9BACT</name>
<dbReference type="Gene3D" id="1.10.340.30">
    <property type="entry name" value="Hypothetical protein, domain 2"/>
    <property type="match status" value="1"/>
</dbReference>
<dbReference type="GO" id="GO:0000703">
    <property type="term" value="F:oxidized pyrimidine nucleobase lesion DNA N-glycosylase activity"/>
    <property type="evidence" value="ECO:0007669"/>
    <property type="project" value="TreeGrafter"/>
</dbReference>
<keyword evidence="3" id="KW-0378">Hydrolase</keyword>
<proteinExistence type="inferred from homology"/>
<comment type="similarity">
    <text evidence="1">Belongs to the Nth/MutY family.</text>
</comment>
<dbReference type="InterPro" id="IPR000445">
    <property type="entry name" value="HhH_motif"/>
</dbReference>
<evidence type="ECO:0000256" key="2">
    <source>
        <dbReference type="ARBA" id="ARBA00022763"/>
    </source>
</evidence>
<dbReference type="Gene3D" id="1.10.1670.10">
    <property type="entry name" value="Helix-hairpin-Helix base-excision DNA repair enzymes (C-terminal)"/>
    <property type="match status" value="1"/>
</dbReference>